<feature type="region of interest" description="Disordered" evidence="1">
    <location>
        <begin position="60"/>
        <end position="82"/>
    </location>
</feature>
<feature type="region of interest" description="Disordered" evidence="1">
    <location>
        <begin position="1"/>
        <end position="45"/>
    </location>
</feature>
<feature type="compositionally biased region" description="Low complexity" evidence="1">
    <location>
        <begin position="34"/>
        <end position="45"/>
    </location>
</feature>
<evidence type="ECO:0000313" key="2">
    <source>
        <dbReference type="EMBL" id="WOT04180.1"/>
    </source>
</evidence>
<protein>
    <submittedName>
        <fullName evidence="2">Uncharacterized protein</fullName>
    </submittedName>
</protein>
<sequence>MQVSPSQLNTATMATSSALASHNDSTIECNHNGAAQQPAVTQQPQVDSVTLSSQSITLAAQQDTSANDDVTLPVEPSLPDNGEKVEHYVDYRKAKAQYQFYADIAGVSTDNSHLSPASAYYLSNNEDARQAVVNNKAQQQQAALMQTYVDTTKSINEYS</sequence>
<feature type="compositionally biased region" description="Low complexity" evidence="1">
    <location>
        <begin position="10"/>
        <end position="21"/>
    </location>
</feature>
<evidence type="ECO:0000256" key="1">
    <source>
        <dbReference type="SAM" id="MobiDB-lite"/>
    </source>
</evidence>
<dbReference type="Proteomes" id="UP001529491">
    <property type="component" value="Chromosome"/>
</dbReference>
<reference evidence="2 3" key="1">
    <citation type="submission" date="2023-10" db="EMBL/GenBank/DDBJ databases">
        <title>Complete genome sequence of Shewanella sp. DAU334.</title>
        <authorList>
            <person name="Lee Y.-S."/>
            <person name="Jeong H.-R."/>
            <person name="Hwang E.-J."/>
            <person name="Choi Y.-L."/>
            <person name="Kim G.-D."/>
        </authorList>
    </citation>
    <scope>NUCLEOTIDE SEQUENCE [LARGE SCALE GENOMIC DNA]</scope>
    <source>
        <strain evidence="2 3">DAU334</strain>
    </source>
</reference>
<keyword evidence="3" id="KW-1185">Reference proteome</keyword>
<dbReference type="RefSeq" id="WP_310471809.1">
    <property type="nucleotide sequence ID" value="NZ_CP136522.1"/>
</dbReference>
<organism evidence="2 3">
    <name type="scientific">Shewanella youngdeokensis</name>
    <dbReference type="NCBI Taxonomy" id="2999068"/>
    <lineage>
        <taxon>Bacteria</taxon>
        <taxon>Pseudomonadati</taxon>
        <taxon>Pseudomonadota</taxon>
        <taxon>Gammaproteobacteria</taxon>
        <taxon>Alteromonadales</taxon>
        <taxon>Shewanellaceae</taxon>
        <taxon>Shewanella</taxon>
    </lineage>
</organism>
<accession>A0ABZ0JXH7</accession>
<dbReference type="EMBL" id="CP136522">
    <property type="protein sequence ID" value="WOT04180.1"/>
    <property type="molecule type" value="Genomic_DNA"/>
</dbReference>
<evidence type="ECO:0000313" key="3">
    <source>
        <dbReference type="Proteomes" id="UP001529491"/>
    </source>
</evidence>
<proteinExistence type="predicted"/>
<gene>
    <name evidence="2" type="ORF">RGE70_12660</name>
</gene>
<name>A0ABZ0JXH7_9GAMM</name>